<protein>
    <submittedName>
        <fullName evidence="2">Uncharacterized protein</fullName>
    </submittedName>
</protein>
<sequence>MDYPYLIGYVYSEEGRSEHFLKTTPTNIASFIIKNSPLDVIQITTPLDTAFISTRAGFIDYCADQEFLRNELLPVLIPMQMGDTEPSEVELVPENEMNSMDEEGLDSLEF</sequence>
<reference evidence="2 3" key="1">
    <citation type="submission" date="2016-09" db="EMBL/GenBank/DDBJ databases">
        <title>Complete genome of Desulfosporosinus sp. OL.</title>
        <authorList>
            <person name="Mardanov A."/>
            <person name="Beletsky A."/>
            <person name="Panova A."/>
            <person name="Karnachuk O."/>
            <person name="Ravin N."/>
        </authorList>
    </citation>
    <scope>NUCLEOTIDE SEQUENCE [LARGE SCALE GENOMIC DNA]</scope>
    <source>
        <strain evidence="2 3">OL</strain>
    </source>
</reference>
<dbReference type="STRING" id="1888891.DSOL_2760"/>
<dbReference type="EMBL" id="MLBF01000019">
    <property type="protein sequence ID" value="OLN31421.1"/>
    <property type="molecule type" value="Genomic_DNA"/>
</dbReference>
<gene>
    <name evidence="2" type="ORF">DSOL_2760</name>
</gene>
<dbReference type="OrthoDB" id="1655367at2"/>
<evidence type="ECO:0000256" key="1">
    <source>
        <dbReference type="SAM" id="MobiDB-lite"/>
    </source>
</evidence>
<evidence type="ECO:0000313" key="3">
    <source>
        <dbReference type="Proteomes" id="UP000186102"/>
    </source>
</evidence>
<dbReference type="AlphaFoldDB" id="A0A1Q8QVP9"/>
<keyword evidence="3" id="KW-1185">Reference proteome</keyword>
<proteinExistence type="predicted"/>
<accession>A0A1Q8QVP9</accession>
<comment type="caution">
    <text evidence="2">The sequence shown here is derived from an EMBL/GenBank/DDBJ whole genome shotgun (WGS) entry which is preliminary data.</text>
</comment>
<evidence type="ECO:0000313" key="2">
    <source>
        <dbReference type="EMBL" id="OLN31421.1"/>
    </source>
</evidence>
<dbReference type="Proteomes" id="UP000186102">
    <property type="component" value="Unassembled WGS sequence"/>
</dbReference>
<feature type="compositionally biased region" description="Acidic residues" evidence="1">
    <location>
        <begin position="85"/>
        <end position="110"/>
    </location>
</feature>
<feature type="region of interest" description="Disordered" evidence="1">
    <location>
        <begin position="84"/>
        <end position="110"/>
    </location>
</feature>
<organism evidence="2 3">
    <name type="scientific">Desulfosporosinus metallidurans</name>
    <dbReference type="NCBI Taxonomy" id="1888891"/>
    <lineage>
        <taxon>Bacteria</taxon>
        <taxon>Bacillati</taxon>
        <taxon>Bacillota</taxon>
        <taxon>Clostridia</taxon>
        <taxon>Eubacteriales</taxon>
        <taxon>Desulfitobacteriaceae</taxon>
        <taxon>Desulfosporosinus</taxon>
    </lineage>
</organism>
<name>A0A1Q8QVP9_9FIRM</name>
<dbReference type="RefSeq" id="WP_075365321.1">
    <property type="nucleotide sequence ID" value="NZ_MLBF01000019.1"/>
</dbReference>